<sequence>MSLRHRVEVSFIQKSTSFTDTEQKQLYRAIQIIQNTFRKFKTQWQQLPRVEDRQKYAALLIENYYTRYRQLKQQQDRAARRIQHNYRMYRNRSREMNRAALFIQQMYRFHRIKRQQPDAMSTIRSPPFQHIITTPVTTTQN</sequence>
<protein>
    <submittedName>
        <fullName evidence="1">Calmodulin-binding transcription activator 2</fullName>
    </submittedName>
</protein>
<dbReference type="EMBL" id="CASHTH010004096">
    <property type="protein sequence ID" value="CAI8053469.1"/>
    <property type="molecule type" value="Genomic_DNA"/>
</dbReference>
<dbReference type="Proteomes" id="UP001174909">
    <property type="component" value="Unassembled WGS sequence"/>
</dbReference>
<proteinExistence type="predicted"/>
<name>A0AA35XDI9_GEOBA</name>
<evidence type="ECO:0000313" key="1">
    <source>
        <dbReference type="EMBL" id="CAI8053469.1"/>
    </source>
</evidence>
<keyword evidence="2" id="KW-1185">Reference proteome</keyword>
<dbReference type="AlphaFoldDB" id="A0AA35XDI9"/>
<accession>A0AA35XDI9</accession>
<gene>
    <name evidence="1" type="ORF">GBAR_LOCUS29234</name>
</gene>
<organism evidence="1 2">
    <name type="scientific">Geodia barretti</name>
    <name type="common">Barrett's horny sponge</name>
    <dbReference type="NCBI Taxonomy" id="519541"/>
    <lineage>
        <taxon>Eukaryota</taxon>
        <taxon>Metazoa</taxon>
        <taxon>Porifera</taxon>
        <taxon>Demospongiae</taxon>
        <taxon>Heteroscleromorpha</taxon>
        <taxon>Tetractinellida</taxon>
        <taxon>Astrophorina</taxon>
        <taxon>Geodiidae</taxon>
        <taxon>Geodia</taxon>
    </lineage>
</organism>
<comment type="caution">
    <text evidence="1">The sequence shown here is derived from an EMBL/GenBank/DDBJ whole genome shotgun (WGS) entry which is preliminary data.</text>
</comment>
<reference evidence="1" key="1">
    <citation type="submission" date="2023-03" db="EMBL/GenBank/DDBJ databases">
        <authorList>
            <person name="Steffen K."/>
            <person name="Cardenas P."/>
        </authorList>
    </citation>
    <scope>NUCLEOTIDE SEQUENCE</scope>
</reference>
<evidence type="ECO:0000313" key="2">
    <source>
        <dbReference type="Proteomes" id="UP001174909"/>
    </source>
</evidence>